<keyword evidence="4" id="KW-0472">Membrane</keyword>
<dbReference type="GO" id="GO:0016787">
    <property type="term" value="F:hydrolase activity"/>
    <property type="evidence" value="ECO:0007669"/>
    <property type="project" value="UniProtKB-KW"/>
</dbReference>
<dbReference type="InterPro" id="IPR027417">
    <property type="entry name" value="P-loop_NTPase"/>
</dbReference>
<dbReference type="SMART" id="SM00487">
    <property type="entry name" value="DEXDc"/>
    <property type="match status" value="1"/>
</dbReference>
<keyword evidence="4" id="KW-0812">Transmembrane</keyword>
<dbReference type="Proteomes" id="UP000035642">
    <property type="component" value="Unassembled WGS sequence"/>
</dbReference>
<evidence type="ECO:0000256" key="1">
    <source>
        <dbReference type="ARBA" id="ARBA00005446"/>
    </source>
</evidence>
<dbReference type="PANTHER" id="PTHR13710:SF152">
    <property type="entry name" value="ATP-DEPENDENT DNA HELICASE Q5"/>
    <property type="match status" value="1"/>
</dbReference>
<keyword evidence="3" id="KW-0238">DNA-binding</keyword>
<dbReference type="Gene3D" id="3.40.50.300">
    <property type="entry name" value="P-loop containing nucleotide triphosphate hydrolases"/>
    <property type="match status" value="1"/>
</dbReference>
<dbReference type="InterPro" id="IPR002464">
    <property type="entry name" value="DNA/RNA_helicase_DEAH_CS"/>
</dbReference>
<sequence>MSELQCDRDKVLKEVFGHIKFKSPLQKKAINCILLRRCTCAQIRTCLGKSDVYVSLPTGAGKSLCYQCSFKLPTVVHNGIAVVISPLIALITDQIAALRAKGVPSESLNSKLSSEERSRIIEVHRASYFALFVPFNMIFVMLLKDLRKKIPNVKLLYITPEAAATDNMKRYASYSDSKDFPSKSTSYFRILTSLHKRNLLSYIVVDEAHCVTYWGHDFRPDYLKLSALREVCPDVSQVFNNIISFFNRE</sequence>
<evidence type="ECO:0000259" key="5">
    <source>
        <dbReference type="PROSITE" id="PS51192"/>
    </source>
</evidence>
<dbReference type="STRING" id="6313.A0A0K0DJM1"/>
<comment type="similarity">
    <text evidence="1">Belongs to the helicase family. RecQ subfamily.</text>
</comment>
<dbReference type="PANTHER" id="PTHR13710">
    <property type="entry name" value="DNA HELICASE RECQ FAMILY MEMBER"/>
    <property type="match status" value="1"/>
</dbReference>
<dbReference type="InterPro" id="IPR011545">
    <property type="entry name" value="DEAD/DEAH_box_helicase_dom"/>
</dbReference>
<dbReference type="InterPro" id="IPR014001">
    <property type="entry name" value="Helicase_ATP-bd"/>
</dbReference>
<dbReference type="PROSITE" id="PS51192">
    <property type="entry name" value="HELICASE_ATP_BIND_1"/>
    <property type="match status" value="1"/>
</dbReference>
<evidence type="ECO:0000256" key="3">
    <source>
        <dbReference type="ARBA" id="ARBA00023125"/>
    </source>
</evidence>
<evidence type="ECO:0000256" key="4">
    <source>
        <dbReference type="SAM" id="Phobius"/>
    </source>
</evidence>
<feature type="transmembrane region" description="Helical" evidence="4">
    <location>
        <begin position="126"/>
        <end position="143"/>
    </location>
</feature>
<feature type="domain" description="Helicase ATP-binding" evidence="5">
    <location>
        <begin position="43"/>
        <end position="227"/>
    </location>
</feature>
<dbReference type="GO" id="GO:0005524">
    <property type="term" value="F:ATP binding"/>
    <property type="evidence" value="ECO:0007669"/>
    <property type="project" value="InterPro"/>
</dbReference>
<dbReference type="Pfam" id="PF00270">
    <property type="entry name" value="DEAD"/>
    <property type="match status" value="1"/>
</dbReference>
<reference evidence="7" key="2">
    <citation type="submission" date="2017-02" db="UniProtKB">
        <authorList>
            <consortium name="WormBaseParasite"/>
        </authorList>
    </citation>
    <scope>IDENTIFICATION</scope>
</reference>
<evidence type="ECO:0000313" key="7">
    <source>
        <dbReference type="WBParaSite" id="ACAC_0001161801-mRNA-1"/>
    </source>
</evidence>
<evidence type="ECO:0000256" key="2">
    <source>
        <dbReference type="ARBA" id="ARBA00022801"/>
    </source>
</evidence>
<dbReference type="GO" id="GO:0003677">
    <property type="term" value="F:DNA binding"/>
    <property type="evidence" value="ECO:0007669"/>
    <property type="project" value="UniProtKB-KW"/>
</dbReference>
<dbReference type="GO" id="GO:0000724">
    <property type="term" value="P:double-strand break repair via homologous recombination"/>
    <property type="evidence" value="ECO:0007669"/>
    <property type="project" value="TreeGrafter"/>
</dbReference>
<keyword evidence="4" id="KW-1133">Transmembrane helix</keyword>
<accession>A0A0K0DJM1</accession>
<name>A0A0K0DJM1_ANGCA</name>
<dbReference type="AlphaFoldDB" id="A0A0K0DJM1"/>
<proteinExistence type="inferred from homology"/>
<evidence type="ECO:0000313" key="6">
    <source>
        <dbReference type="Proteomes" id="UP000035642"/>
    </source>
</evidence>
<dbReference type="GO" id="GO:0005737">
    <property type="term" value="C:cytoplasm"/>
    <property type="evidence" value="ECO:0007669"/>
    <property type="project" value="TreeGrafter"/>
</dbReference>
<keyword evidence="6" id="KW-1185">Reference proteome</keyword>
<dbReference type="GO" id="GO:0005634">
    <property type="term" value="C:nucleus"/>
    <property type="evidence" value="ECO:0007669"/>
    <property type="project" value="TreeGrafter"/>
</dbReference>
<reference evidence="6" key="1">
    <citation type="submission" date="2012-09" db="EMBL/GenBank/DDBJ databases">
        <authorList>
            <person name="Martin A.A."/>
        </authorList>
    </citation>
    <scope>NUCLEOTIDE SEQUENCE</scope>
</reference>
<organism evidence="6 7">
    <name type="scientific">Angiostrongylus cantonensis</name>
    <name type="common">Rat lungworm</name>
    <dbReference type="NCBI Taxonomy" id="6313"/>
    <lineage>
        <taxon>Eukaryota</taxon>
        <taxon>Metazoa</taxon>
        <taxon>Ecdysozoa</taxon>
        <taxon>Nematoda</taxon>
        <taxon>Chromadorea</taxon>
        <taxon>Rhabditida</taxon>
        <taxon>Rhabditina</taxon>
        <taxon>Rhabditomorpha</taxon>
        <taxon>Strongyloidea</taxon>
        <taxon>Metastrongylidae</taxon>
        <taxon>Angiostrongylus</taxon>
    </lineage>
</organism>
<dbReference type="GO" id="GO:0043138">
    <property type="term" value="F:3'-5' DNA helicase activity"/>
    <property type="evidence" value="ECO:0007669"/>
    <property type="project" value="TreeGrafter"/>
</dbReference>
<dbReference type="WBParaSite" id="ACAC_0001161801-mRNA-1">
    <property type="protein sequence ID" value="ACAC_0001161801-mRNA-1"/>
    <property type="gene ID" value="ACAC_0001161801"/>
</dbReference>
<dbReference type="SUPFAM" id="SSF52540">
    <property type="entry name" value="P-loop containing nucleoside triphosphate hydrolases"/>
    <property type="match status" value="1"/>
</dbReference>
<dbReference type="GO" id="GO:0009378">
    <property type="term" value="F:four-way junction helicase activity"/>
    <property type="evidence" value="ECO:0007669"/>
    <property type="project" value="TreeGrafter"/>
</dbReference>
<protein>
    <submittedName>
        <fullName evidence="7">Helicase ATP-binding domain-containing protein</fullName>
    </submittedName>
</protein>
<keyword evidence="2" id="KW-0378">Hydrolase</keyword>
<dbReference type="GO" id="GO:0005694">
    <property type="term" value="C:chromosome"/>
    <property type="evidence" value="ECO:0007669"/>
    <property type="project" value="TreeGrafter"/>
</dbReference>
<dbReference type="PROSITE" id="PS00690">
    <property type="entry name" value="DEAH_ATP_HELICASE"/>
    <property type="match status" value="1"/>
</dbReference>